<comment type="subcellular location">
    <subcellularLocation>
        <location evidence="1 7">Periplasm</location>
    </subcellularLocation>
</comment>
<proteinExistence type="inferred from homology"/>
<dbReference type="Pfam" id="PF13098">
    <property type="entry name" value="Thioredoxin_2"/>
    <property type="match status" value="1"/>
</dbReference>
<comment type="similarity">
    <text evidence="2 7">Belongs to the thioredoxin family. DsbC subfamily.</text>
</comment>
<evidence type="ECO:0000313" key="10">
    <source>
        <dbReference type="EMBL" id="MBB3862861.1"/>
    </source>
</evidence>
<accession>A0A7W6EY22</accession>
<keyword evidence="5" id="KW-1015">Disulfide bond</keyword>
<evidence type="ECO:0000256" key="4">
    <source>
        <dbReference type="ARBA" id="ARBA00022764"/>
    </source>
</evidence>
<evidence type="ECO:0000256" key="6">
    <source>
        <dbReference type="ARBA" id="ARBA00023284"/>
    </source>
</evidence>
<comment type="caution">
    <text evidence="10">The sequence shown here is derived from an EMBL/GenBank/DDBJ whole genome shotgun (WGS) entry which is preliminary data.</text>
</comment>
<keyword evidence="3 7" id="KW-0732">Signal</keyword>
<feature type="domain" description="Disulphide bond isomerase DsbC/G N-terminal" evidence="8">
    <location>
        <begin position="42"/>
        <end position="108"/>
    </location>
</feature>
<comment type="function">
    <text evidence="7">Required for disulfide bond formation in some periplasmic proteins. Acts by transferring its disulfide bond to other proteins and is reduced in the process.</text>
</comment>
<reference evidence="10 11" key="1">
    <citation type="submission" date="2020-08" db="EMBL/GenBank/DDBJ databases">
        <title>Genomic Encyclopedia of Type Strains, Phase IV (KMG-IV): sequencing the most valuable type-strain genomes for metagenomic binning, comparative biology and taxonomic classification.</title>
        <authorList>
            <person name="Goeker M."/>
        </authorList>
    </citation>
    <scope>NUCLEOTIDE SEQUENCE [LARGE SCALE GENOMIC DNA]</scope>
    <source>
        <strain evidence="10 11">DSM 14552</strain>
    </source>
</reference>
<dbReference type="InterPro" id="IPR018950">
    <property type="entry name" value="DiS-bond_isomerase_DsbC/G_N"/>
</dbReference>
<dbReference type="SUPFAM" id="SSF52833">
    <property type="entry name" value="Thioredoxin-like"/>
    <property type="match status" value="1"/>
</dbReference>
<dbReference type="InterPro" id="IPR009094">
    <property type="entry name" value="DiS-bond_isomerase_DsbC/G_N_sf"/>
</dbReference>
<dbReference type="Gene3D" id="3.10.450.70">
    <property type="entry name" value="Disulphide bond isomerase, DsbC/G, N-terminal"/>
    <property type="match status" value="1"/>
</dbReference>
<evidence type="ECO:0000256" key="1">
    <source>
        <dbReference type="ARBA" id="ARBA00004418"/>
    </source>
</evidence>
<evidence type="ECO:0000259" key="8">
    <source>
        <dbReference type="Pfam" id="PF10411"/>
    </source>
</evidence>
<evidence type="ECO:0000259" key="9">
    <source>
        <dbReference type="Pfam" id="PF13098"/>
    </source>
</evidence>
<dbReference type="InterPro" id="IPR051470">
    <property type="entry name" value="Thiol:disulfide_interchange"/>
</dbReference>
<dbReference type="PANTHER" id="PTHR35272">
    <property type="entry name" value="THIOL:DISULFIDE INTERCHANGE PROTEIN DSBC-RELATED"/>
    <property type="match status" value="1"/>
</dbReference>
<feature type="domain" description="Thioredoxin-like fold" evidence="9">
    <location>
        <begin position="164"/>
        <end position="280"/>
    </location>
</feature>
<dbReference type="Pfam" id="PF10411">
    <property type="entry name" value="DsbC_N"/>
    <property type="match status" value="1"/>
</dbReference>
<name>A0A7W6EY22_9SPHN</name>
<dbReference type="Gene3D" id="3.40.30.10">
    <property type="entry name" value="Glutaredoxin"/>
    <property type="match status" value="1"/>
</dbReference>
<dbReference type="CDD" id="cd03020">
    <property type="entry name" value="DsbA_DsbC_DsbG"/>
    <property type="match status" value="1"/>
</dbReference>
<organism evidence="10 11">
    <name type="scientific">Novosphingobium hassiacum</name>
    <dbReference type="NCBI Taxonomy" id="173676"/>
    <lineage>
        <taxon>Bacteria</taxon>
        <taxon>Pseudomonadati</taxon>
        <taxon>Pseudomonadota</taxon>
        <taxon>Alphaproteobacteria</taxon>
        <taxon>Sphingomonadales</taxon>
        <taxon>Sphingomonadaceae</taxon>
        <taxon>Novosphingobium</taxon>
    </lineage>
</organism>
<dbReference type="AlphaFoldDB" id="A0A7W6EY22"/>
<dbReference type="GO" id="GO:0016853">
    <property type="term" value="F:isomerase activity"/>
    <property type="evidence" value="ECO:0007669"/>
    <property type="project" value="UniProtKB-KW"/>
</dbReference>
<dbReference type="InterPro" id="IPR033954">
    <property type="entry name" value="DiS-bond_Isoase_DsbC/G"/>
</dbReference>
<evidence type="ECO:0000313" key="11">
    <source>
        <dbReference type="Proteomes" id="UP000562395"/>
    </source>
</evidence>
<dbReference type="GO" id="GO:0042597">
    <property type="term" value="C:periplasmic space"/>
    <property type="evidence" value="ECO:0007669"/>
    <property type="project" value="UniProtKB-SubCell"/>
</dbReference>
<dbReference type="InterPro" id="IPR012336">
    <property type="entry name" value="Thioredoxin-like_fold"/>
</dbReference>
<gene>
    <name evidence="10" type="ORF">GGQ88_004164</name>
</gene>
<evidence type="ECO:0000256" key="2">
    <source>
        <dbReference type="ARBA" id="ARBA00009813"/>
    </source>
</evidence>
<keyword evidence="11" id="KW-1185">Reference proteome</keyword>
<dbReference type="SUPFAM" id="SSF54423">
    <property type="entry name" value="DsbC/DsbG N-terminal domain-like"/>
    <property type="match status" value="1"/>
</dbReference>
<dbReference type="InterPro" id="IPR036249">
    <property type="entry name" value="Thioredoxin-like_sf"/>
</dbReference>
<evidence type="ECO:0000256" key="7">
    <source>
        <dbReference type="RuleBase" id="RU364038"/>
    </source>
</evidence>
<evidence type="ECO:0000256" key="3">
    <source>
        <dbReference type="ARBA" id="ARBA00022729"/>
    </source>
</evidence>
<protein>
    <recommendedName>
        <fullName evidence="7">Thiol:disulfide interchange protein</fullName>
    </recommendedName>
</protein>
<keyword evidence="6 7" id="KW-0676">Redox-active center</keyword>
<dbReference type="RefSeq" id="WP_183615273.1">
    <property type="nucleotide sequence ID" value="NZ_JACICY010000027.1"/>
</dbReference>
<sequence length="289" mass="30086">MNYSQSQPGLKARAATAALAVTTAFTVISLGLAAVTSEPARASDTPSDVRAALKARLPKTPIDALTCEGFGGLCEVVSGNTLFYVDAAARYLLVGRLYDMETRRDVTAARLLELNPDLIAAGAARAGGDSKPQDEQPAGALPAKVDLSRLPADGAVRWGNPQGPKVVVFSDFQCGYCQRLTGELTTAGVQVEERPISIFGAKSRALSEAVLCAPDPVAALHAAYAGQSARTPQGCKPKGLDANETFARANGFSGTPVMVRASDGAVLQGYRPANEIRRFLGLAPAKGGR</sequence>
<dbReference type="Proteomes" id="UP000562395">
    <property type="component" value="Unassembled WGS sequence"/>
</dbReference>
<keyword evidence="10" id="KW-0413">Isomerase</keyword>
<dbReference type="PANTHER" id="PTHR35272:SF3">
    <property type="entry name" value="THIOL:DISULFIDE INTERCHANGE PROTEIN DSBC"/>
    <property type="match status" value="1"/>
</dbReference>
<keyword evidence="4 7" id="KW-0574">Periplasm</keyword>
<dbReference type="EMBL" id="JACICY010000027">
    <property type="protein sequence ID" value="MBB3862861.1"/>
    <property type="molecule type" value="Genomic_DNA"/>
</dbReference>
<evidence type="ECO:0000256" key="5">
    <source>
        <dbReference type="ARBA" id="ARBA00023157"/>
    </source>
</evidence>